<comment type="caution">
    <text evidence="1">Lacks conserved residue(s) required for the propagation of feature annotation.</text>
</comment>
<dbReference type="Proteomes" id="UP001562425">
    <property type="component" value="Unassembled WGS sequence"/>
</dbReference>
<dbReference type="EMBL" id="JBEHCU010005303">
    <property type="protein sequence ID" value="KAL1400258.1"/>
    <property type="molecule type" value="Genomic_DNA"/>
</dbReference>
<evidence type="ECO:0000256" key="1">
    <source>
        <dbReference type="PROSITE-ProRule" id="PRU01211"/>
    </source>
</evidence>
<dbReference type="PANTHER" id="PTHR10127:SF859">
    <property type="entry name" value="METALLOENDOPEPTIDASE"/>
    <property type="match status" value="1"/>
</dbReference>
<dbReference type="GO" id="GO:0008270">
    <property type="term" value="F:zinc ion binding"/>
    <property type="evidence" value="ECO:0007669"/>
    <property type="project" value="UniProtKB-UniRule"/>
</dbReference>
<comment type="cofactor">
    <cofactor evidence="1 2">
        <name>Zn(2+)</name>
        <dbReference type="ChEBI" id="CHEBI:29105"/>
    </cofactor>
    <text evidence="1 2">Binds 1 zinc ion per subunit.</text>
</comment>
<feature type="compositionally biased region" description="Low complexity" evidence="3">
    <location>
        <begin position="57"/>
        <end position="67"/>
    </location>
</feature>
<keyword evidence="1 2" id="KW-0378">Hydrolase</keyword>
<dbReference type="GO" id="GO:0006508">
    <property type="term" value="P:proteolysis"/>
    <property type="evidence" value="ECO:0007669"/>
    <property type="project" value="UniProtKB-KW"/>
</dbReference>
<dbReference type="PROSITE" id="PS51864">
    <property type="entry name" value="ASTACIN"/>
    <property type="match status" value="1"/>
</dbReference>
<dbReference type="Gene3D" id="3.40.390.10">
    <property type="entry name" value="Collagenase (Catalytic Domain)"/>
    <property type="match status" value="1"/>
</dbReference>
<dbReference type="GO" id="GO:0004222">
    <property type="term" value="F:metalloendopeptidase activity"/>
    <property type="evidence" value="ECO:0007669"/>
    <property type="project" value="UniProtKB-UniRule"/>
</dbReference>
<dbReference type="AlphaFoldDB" id="A0ABD1DL47"/>
<feature type="binding site" evidence="1">
    <location>
        <position position="649"/>
    </location>
    <ligand>
        <name>Zn(2+)</name>
        <dbReference type="ChEBI" id="CHEBI:29105"/>
        <note>catalytic</note>
    </ligand>
</feature>
<feature type="compositionally biased region" description="Polar residues" evidence="3">
    <location>
        <begin position="74"/>
        <end position="85"/>
    </location>
</feature>
<evidence type="ECO:0000256" key="2">
    <source>
        <dbReference type="RuleBase" id="RU361183"/>
    </source>
</evidence>
<gene>
    <name evidence="5" type="ORF">pipiens_007581</name>
</gene>
<feature type="binding site" evidence="1">
    <location>
        <position position="645"/>
    </location>
    <ligand>
        <name>Zn(2+)</name>
        <dbReference type="ChEBI" id="CHEBI:29105"/>
        <note>catalytic</note>
    </ligand>
</feature>
<accession>A0ABD1DL47</accession>
<feature type="region of interest" description="Disordered" evidence="3">
    <location>
        <begin position="109"/>
        <end position="138"/>
    </location>
</feature>
<keyword evidence="1 2" id="KW-0479">Metal-binding</keyword>
<protein>
    <recommendedName>
        <fullName evidence="2">Metalloendopeptidase</fullName>
        <ecNumber evidence="2">3.4.24.-</ecNumber>
    </recommendedName>
</protein>
<keyword evidence="1 2" id="KW-0862">Zinc</keyword>
<dbReference type="Pfam" id="PF01400">
    <property type="entry name" value="Astacin"/>
    <property type="match status" value="1"/>
</dbReference>
<evidence type="ECO:0000313" key="6">
    <source>
        <dbReference type="Proteomes" id="UP001562425"/>
    </source>
</evidence>
<dbReference type="InterPro" id="IPR006026">
    <property type="entry name" value="Peptidase_Metallo"/>
</dbReference>
<feature type="active site" evidence="1">
    <location>
        <position position="646"/>
    </location>
</feature>
<dbReference type="EC" id="3.4.24.-" evidence="2"/>
<keyword evidence="1 2" id="KW-0482">Metalloprotease</keyword>
<keyword evidence="1 2" id="KW-0645">Protease</keyword>
<reference evidence="5 6" key="1">
    <citation type="submission" date="2024-05" db="EMBL/GenBank/DDBJ databases">
        <title>Culex pipiens pipiens assembly and annotation.</title>
        <authorList>
            <person name="Alout H."/>
            <person name="Durand T."/>
        </authorList>
    </citation>
    <scope>NUCLEOTIDE SEQUENCE [LARGE SCALE GENOMIC DNA]</scope>
    <source>
        <strain evidence="5">HA-2024</strain>
        <tissue evidence="5">Whole body</tissue>
    </source>
</reference>
<evidence type="ECO:0000256" key="3">
    <source>
        <dbReference type="SAM" id="MobiDB-lite"/>
    </source>
</evidence>
<organism evidence="5 6">
    <name type="scientific">Culex pipiens pipiens</name>
    <name type="common">Northern house mosquito</name>
    <dbReference type="NCBI Taxonomy" id="38569"/>
    <lineage>
        <taxon>Eukaryota</taxon>
        <taxon>Metazoa</taxon>
        <taxon>Ecdysozoa</taxon>
        <taxon>Arthropoda</taxon>
        <taxon>Hexapoda</taxon>
        <taxon>Insecta</taxon>
        <taxon>Pterygota</taxon>
        <taxon>Neoptera</taxon>
        <taxon>Endopterygota</taxon>
        <taxon>Diptera</taxon>
        <taxon>Nematocera</taxon>
        <taxon>Culicoidea</taxon>
        <taxon>Culicidae</taxon>
        <taxon>Culicinae</taxon>
        <taxon>Culicini</taxon>
        <taxon>Culex</taxon>
        <taxon>Culex</taxon>
    </lineage>
</organism>
<feature type="domain" description="Peptidase M12A" evidence="4">
    <location>
        <begin position="541"/>
        <end position="747"/>
    </location>
</feature>
<feature type="region of interest" description="Disordered" evidence="3">
    <location>
        <begin position="53"/>
        <end position="85"/>
    </location>
</feature>
<feature type="binding site" evidence="1">
    <location>
        <position position="655"/>
    </location>
    <ligand>
        <name>Zn(2+)</name>
        <dbReference type="ChEBI" id="CHEBI:29105"/>
        <note>catalytic</note>
    </ligand>
</feature>
<dbReference type="SUPFAM" id="SSF55486">
    <property type="entry name" value="Metalloproteases ('zincins'), catalytic domain"/>
    <property type="match status" value="1"/>
</dbReference>
<dbReference type="InterPro" id="IPR034035">
    <property type="entry name" value="Astacin-like_dom"/>
</dbReference>
<feature type="compositionally biased region" description="Gly residues" evidence="3">
    <location>
        <begin position="116"/>
        <end position="125"/>
    </location>
</feature>
<comment type="caution">
    <text evidence="5">The sequence shown here is derived from an EMBL/GenBank/DDBJ whole genome shotgun (WGS) entry which is preliminary data.</text>
</comment>
<dbReference type="SMART" id="SM00235">
    <property type="entry name" value="ZnMc"/>
    <property type="match status" value="1"/>
</dbReference>
<dbReference type="CDD" id="cd04280">
    <property type="entry name" value="ZnMc_astacin_like"/>
    <property type="match status" value="1"/>
</dbReference>
<dbReference type="PANTHER" id="PTHR10127">
    <property type="entry name" value="DISCOIDIN, CUB, EGF, LAMININ , AND ZINC METALLOPROTEASE DOMAIN CONTAINING"/>
    <property type="match status" value="1"/>
</dbReference>
<proteinExistence type="predicted"/>
<dbReference type="PRINTS" id="PR00480">
    <property type="entry name" value="ASTACIN"/>
</dbReference>
<evidence type="ECO:0000259" key="4">
    <source>
        <dbReference type="PROSITE" id="PS51864"/>
    </source>
</evidence>
<sequence length="765" mass="86608">MELSRRSSRALKKKDALLLYPMLHDGTIALSRTRSIRNIYNQKCASRLESALDTTLRRSQQRSGSGSLIDFSDSGPQRQALFNRSPYNSYDDDIEQIVSEYKQKFNGHKYHQQHPGMGGTGGGGFFPPTPSTTASGVTSTAQVEVANLRVRIPQNLRWVVVDRCKFVEQNRTLDTKLEFPDLQISGRVIMHPTGGRCDMILRLRRAGIEFRTIPLLPSGLGERSRTANVRTDSHFSEPGFISVFAHSCEGPTGIKYRINSKRRHFLSKYPTTTGYDGFYNRNEFTGNEYQRNMEHKRSLNFGGEDDGLTERDIFKLTDGDSLFLSPSMSTMVDMSDESPSGGTAEAGDSASRTIYSERNPFAYSAYAGNGAGWQTVETNEALDEAYSNEIDNLFSKGVRGLLTTYMQKALQPAIKETLMEIGQQRAFGSVRFKISSTNSTHFKSSIPSERAILFSKMLANFRWHPVVFVAAICLLLPVRLVCGAIIFPKIPDVLNPPVPDSIDVEEQSSYLLDSEQDPEVTPGLFQGDMAMENDMYKYWRVGLKWDVFPERRWPNGTVPYAISPLYDIDDQVTIRQAIRTLNFMTCVNFVPWNGRDKDFLLIWPIKYPKGCWSYVGKTGGTQIVSLQPPDHQSVNCLGHEGRAMHELMHALGIFHEQSRADRDRFVKIHWDNIIPAFKSNFEKQSLKNTTYSFEYDYNSIMHYGKSYFSVGKGKPTIETKMPGIKLGQRQALSKTDCLKINDLYECLDNPRLSKKYYNLCKTLGI</sequence>
<dbReference type="InterPro" id="IPR001506">
    <property type="entry name" value="Peptidase_M12A"/>
</dbReference>
<evidence type="ECO:0000313" key="5">
    <source>
        <dbReference type="EMBL" id="KAL1400258.1"/>
    </source>
</evidence>
<dbReference type="FunFam" id="3.40.390.10:FF:000042">
    <property type="entry name" value="Metalloendopeptidase"/>
    <property type="match status" value="1"/>
</dbReference>
<keyword evidence="6" id="KW-1185">Reference proteome</keyword>
<dbReference type="InterPro" id="IPR024079">
    <property type="entry name" value="MetalloPept_cat_dom_sf"/>
</dbReference>
<name>A0ABD1DL47_CULPP</name>